<dbReference type="Proteomes" id="UP000533080">
    <property type="component" value="Unassembled WGS sequence"/>
</dbReference>
<reference evidence="3 4" key="1">
    <citation type="submission" date="2020-05" db="EMBL/GenBank/DDBJ databases">
        <authorList>
            <person name="Whitworth D."/>
        </authorList>
    </citation>
    <scope>NUCLEOTIDE SEQUENCE [LARGE SCALE GENOMIC DNA]</scope>
    <source>
        <strain evidence="3 4">AM005</strain>
    </source>
</reference>
<dbReference type="EMBL" id="JABFNT010000130">
    <property type="protein sequence ID" value="NOJ82482.1"/>
    <property type="molecule type" value="Genomic_DNA"/>
</dbReference>
<name>A0A7Y4MUC7_MYXXA</name>
<accession>A0A7Y4MUC7</accession>
<evidence type="ECO:0000256" key="1">
    <source>
        <dbReference type="SAM" id="Coils"/>
    </source>
</evidence>
<protein>
    <submittedName>
        <fullName evidence="3">Uncharacterized protein</fullName>
    </submittedName>
</protein>
<sequence length="91" mass="10268">MELHGPARASPGGKLKPRGASNMTYEDRIEQQLLDARRELEQADKDLAAGTEAARVRYARALHEADIAERRALRHAREARNHQKSWRLVAG</sequence>
<organism evidence="3 4">
    <name type="scientific">Myxococcus xanthus</name>
    <dbReference type="NCBI Taxonomy" id="34"/>
    <lineage>
        <taxon>Bacteria</taxon>
        <taxon>Pseudomonadati</taxon>
        <taxon>Myxococcota</taxon>
        <taxon>Myxococcia</taxon>
        <taxon>Myxococcales</taxon>
        <taxon>Cystobacterineae</taxon>
        <taxon>Myxococcaceae</taxon>
        <taxon>Myxococcus</taxon>
    </lineage>
</organism>
<evidence type="ECO:0000313" key="3">
    <source>
        <dbReference type="EMBL" id="NOJ82482.1"/>
    </source>
</evidence>
<feature type="region of interest" description="Disordered" evidence="2">
    <location>
        <begin position="1"/>
        <end position="24"/>
    </location>
</feature>
<feature type="coiled-coil region" evidence="1">
    <location>
        <begin position="26"/>
        <end position="53"/>
    </location>
</feature>
<keyword evidence="1" id="KW-0175">Coiled coil</keyword>
<gene>
    <name evidence="3" type="ORF">HNV28_29870</name>
</gene>
<comment type="caution">
    <text evidence="3">The sequence shown here is derived from an EMBL/GenBank/DDBJ whole genome shotgun (WGS) entry which is preliminary data.</text>
</comment>
<dbReference type="AlphaFoldDB" id="A0A7Y4MUC7"/>
<proteinExistence type="predicted"/>
<evidence type="ECO:0000256" key="2">
    <source>
        <dbReference type="SAM" id="MobiDB-lite"/>
    </source>
</evidence>
<evidence type="ECO:0000313" key="4">
    <source>
        <dbReference type="Proteomes" id="UP000533080"/>
    </source>
</evidence>